<evidence type="ECO:0000256" key="2">
    <source>
        <dbReference type="ARBA" id="ARBA00022821"/>
    </source>
</evidence>
<dbReference type="PROSITE" id="PS51032">
    <property type="entry name" value="AP2_ERF"/>
    <property type="match status" value="1"/>
</dbReference>
<protein>
    <recommendedName>
        <fullName evidence="9">AP2/ERF domain-containing protein</fullName>
    </recommendedName>
</protein>
<dbReference type="SUPFAM" id="SSF54171">
    <property type="entry name" value="DNA-binding domain"/>
    <property type="match status" value="1"/>
</dbReference>
<dbReference type="InterPro" id="IPR016177">
    <property type="entry name" value="DNA-bd_dom_sf"/>
</dbReference>
<evidence type="ECO:0000256" key="3">
    <source>
        <dbReference type="ARBA" id="ARBA00023015"/>
    </source>
</evidence>
<keyword evidence="7" id="KW-0539">Nucleus</keyword>
<evidence type="ECO:0000313" key="11">
    <source>
        <dbReference type="Proteomes" id="UP001229421"/>
    </source>
</evidence>
<sequence length="156" mass="16888">MSTSATRKHPTYHGIRCRSNGKWVSEIRGPSKTSRRIWLGTYPTPEMAAAAYDAATLSLKGSDAELNFPHLAGSYPLPQMLEPLYIRSAAEAAAELVKYSNEKSVGEEFVDEDAIFSMPNLLIDMADGMMISPPPEASDGGPAVVDCSVSGDLWSY</sequence>
<evidence type="ECO:0000313" key="10">
    <source>
        <dbReference type="EMBL" id="KAK1430585.1"/>
    </source>
</evidence>
<keyword evidence="2" id="KW-0611">Plant defense</keyword>
<keyword evidence="5" id="KW-0010">Activator</keyword>
<organism evidence="10 11">
    <name type="scientific">Tagetes erecta</name>
    <name type="common">African marigold</name>
    <dbReference type="NCBI Taxonomy" id="13708"/>
    <lineage>
        <taxon>Eukaryota</taxon>
        <taxon>Viridiplantae</taxon>
        <taxon>Streptophyta</taxon>
        <taxon>Embryophyta</taxon>
        <taxon>Tracheophyta</taxon>
        <taxon>Spermatophyta</taxon>
        <taxon>Magnoliopsida</taxon>
        <taxon>eudicotyledons</taxon>
        <taxon>Gunneridae</taxon>
        <taxon>Pentapetalae</taxon>
        <taxon>asterids</taxon>
        <taxon>campanulids</taxon>
        <taxon>Asterales</taxon>
        <taxon>Asteraceae</taxon>
        <taxon>Asteroideae</taxon>
        <taxon>Heliantheae alliance</taxon>
        <taxon>Tageteae</taxon>
        <taxon>Tagetes</taxon>
    </lineage>
</organism>
<evidence type="ECO:0000256" key="1">
    <source>
        <dbReference type="ARBA" id="ARBA00004123"/>
    </source>
</evidence>
<dbReference type="Proteomes" id="UP001229421">
    <property type="component" value="Unassembled WGS sequence"/>
</dbReference>
<dbReference type="InterPro" id="IPR045277">
    <property type="entry name" value="DRE1A-I"/>
</dbReference>
<dbReference type="PRINTS" id="PR00367">
    <property type="entry name" value="ETHRSPELEMNT"/>
</dbReference>
<dbReference type="AlphaFoldDB" id="A0AAD8L3E6"/>
<dbReference type="InterPro" id="IPR001471">
    <property type="entry name" value="AP2/ERF_dom"/>
</dbReference>
<evidence type="ECO:0000256" key="8">
    <source>
        <dbReference type="ARBA" id="ARBA00024343"/>
    </source>
</evidence>
<dbReference type="InterPro" id="IPR036955">
    <property type="entry name" value="AP2/ERF_dom_sf"/>
</dbReference>
<evidence type="ECO:0000259" key="9">
    <source>
        <dbReference type="PROSITE" id="PS51032"/>
    </source>
</evidence>
<dbReference type="GO" id="GO:0006952">
    <property type="term" value="P:defense response"/>
    <property type="evidence" value="ECO:0007669"/>
    <property type="project" value="UniProtKB-KW"/>
</dbReference>
<dbReference type="GO" id="GO:0003677">
    <property type="term" value="F:DNA binding"/>
    <property type="evidence" value="ECO:0007669"/>
    <property type="project" value="UniProtKB-KW"/>
</dbReference>
<name>A0AAD8L3E6_TARER</name>
<comment type="caution">
    <text evidence="10">The sequence shown here is derived from an EMBL/GenBank/DDBJ whole genome shotgun (WGS) entry which is preliminary data.</text>
</comment>
<gene>
    <name evidence="10" type="ORF">QVD17_13434</name>
</gene>
<accession>A0AAD8L3E6</accession>
<comment type="similarity">
    <text evidence="8">Belongs to the AP2/ERF transcription factor family. ERF subfamily.</text>
</comment>
<dbReference type="EMBL" id="JAUHHV010000003">
    <property type="protein sequence ID" value="KAK1430585.1"/>
    <property type="molecule type" value="Genomic_DNA"/>
</dbReference>
<evidence type="ECO:0000256" key="5">
    <source>
        <dbReference type="ARBA" id="ARBA00023159"/>
    </source>
</evidence>
<dbReference type="Pfam" id="PF00847">
    <property type="entry name" value="AP2"/>
    <property type="match status" value="1"/>
</dbReference>
<dbReference type="SMART" id="SM00380">
    <property type="entry name" value="AP2"/>
    <property type="match status" value="1"/>
</dbReference>
<dbReference type="CDD" id="cd00018">
    <property type="entry name" value="AP2"/>
    <property type="match status" value="1"/>
</dbReference>
<keyword evidence="3" id="KW-0805">Transcription regulation</keyword>
<dbReference type="FunFam" id="3.30.730.10:FF:000001">
    <property type="entry name" value="Ethylene-responsive transcription factor 2"/>
    <property type="match status" value="1"/>
</dbReference>
<evidence type="ECO:0000256" key="6">
    <source>
        <dbReference type="ARBA" id="ARBA00023163"/>
    </source>
</evidence>
<evidence type="ECO:0000256" key="7">
    <source>
        <dbReference type="ARBA" id="ARBA00023242"/>
    </source>
</evidence>
<keyword evidence="11" id="KW-1185">Reference proteome</keyword>
<keyword evidence="4" id="KW-0238">DNA-binding</keyword>
<reference evidence="10" key="1">
    <citation type="journal article" date="2023" name="bioRxiv">
        <title>Improved chromosome-level genome assembly for marigold (Tagetes erecta).</title>
        <authorList>
            <person name="Jiang F."/>
            <person name="Yuan L."/>
            <person name="Wang S."/>
            <person name="Wang H."/>
            <person name="Xu D."/>
            <person name="Wang A."/>
            <person name="Fan W."/>
        </authorList>
    </citation>
    <scope>NUCLEOTIDE SEQUENCE</scope>
    <source>
        <strain evidence="10">WSJ</strain>
        <tissue evidence="10">Leaf</tissue>
    </source>
</reference>
<keyword evidence="6" id="KW-0804">Transcription</keyword>
<proteinExistence type="inferred from homology"/>
<dbReference type="GO" id="GO:0005634">
    <property type="term" value="C:nucleus"/>
    <property type="evidence" value="ECO:0007669"/>
    <property type="project" value="UniProtKB-SubCell"/>
</dbReference>
<dbReference type="PANTHER" id="PTHR31839:SF85">
    <property type="entry name" value="AP2_ERF DOMAIN-CONTAINING PROTEIN"/>
    <property type="match status" value="1"/>
</dbReference>
<feature type="domain" description="AP2/ERF" evidence="9">
    <location>
        <begin position="11"/>
        <end position="69"/>
    </location>
</feature>
<dbReference type="GO" id="GO:0003700">
    <property type="term" value="F:DNA-binding transcription factor activity"/>
    <property type="evidence" value="ECO:0007669"/>
    <property type="project" value="InterPro"/>
</dbReference>
<evidence type="ECO:0000256" key="4">
    <source>
        <dbReference type="ARBA" id="ARBA00023125"/>
    </source>
</evidence>
<dbReference type="PANTHER" id="PTHR31839">
    <property type="entry name" value="DEHYDRATION-RESPONSIVE ELEMENT-BINDING PROTEIN 1D"/>
    <property type="match status" value="1"/>
</dbReference>
<comment type="subcellular location">
    <subcellularLocation>
        <location evidence="1">Nucleus</location>
    </subcellularLocation>
</comment>
<dbReference type="Gene3D" id="3.30.730.10">
    <property type="entry name" value="AP2/ERF domain"/>
    <property type="match status" value="1"/>
</dbReference>